<feature type="compositionally biased region" description="Gly residues" evidence="3">
    <location>
        <begin position="1"/>
        <end position="10"/>
    </location>
</feature>
<organism evidence="4 5">
    <name type="scientific">Gluconacetobacter tumulisoli</name>
    <dbReference type="NCBI Taxonomy" id="1286189"/>
    <lineage>
        <taxon>Bacteria</taxon>
        <taxon>Pseudomonadati</taxon>
        <taxon>Pseudomonadota</taxon>
        <taxon>Alphaproteobacteria</taxon>
        <taxon>Acetobacterales</taxon>
        <taxon>Acetobacteraceae</taxon>
        <taxon>Gluconacetobacter</taxon>
    </lineage>
</organism>
<dbReference type="GO" id="GO:0005524">
    <property type="term" value="F:ATP binding"/>
    <property type="evidence" value="ECO:0007669"/>
    <property type="project" value="UniProtKB-KW"/>
</dbReference>
<sequence>MAGDGGGMGTSGQVRPETARHDRPHLLGFVADAATEALVRDGLTEFAGADFNIRRGNVRIATTALQKQQTPKVLLVDIAGEDHPISALRDLAHVVEPDVTVLLIGTLDSADFYREVTRGLGVAEYLPRPLTREKLARQFGPLILGQAPEADMGGRCVTVTGVRGGVGATTVAVNLAWLFGVVMHRHTVLLDPDLHRGLAAFLLDARVGSGLRQALESPDRIDVLLAERAASPAAERLHVLSDQLDFMTELAYASGAVDALLRVLRHRYNFIVADVPFVSNAFNRDLLLQVHQRVFVLEPTLASVRETLRLLDLPVGPAQKQRPVLVLNRLGRPGTLTRRQVEDALKTNVDMVIPDLPRQIGNAATLGEPAAAARGAFRNAMMELARQVDAVGLLDVASSDATVADGATKPKWFSFGRRS</sequence>
<proteinExistence type="predicted"/>
<keyword evidence="5" id="KW-1185">Reference proteome</keyword>
<dbReference type="GO" id="GO:0005829">
    <property type="term" value="C:cytosol"/>
    <property type="evidence" value="ECO:0007669"/>
    <property type="project" value="TreeGrafter"/>
</dbReference>
<evidence type="ECO:0000313" key="4">
    <source>
        <dbReference type="EMBL" id="MBB2203311.1"/>
    </source>
</evidence>
<evidence type="ECO:0000313" key="5">
    <source>
        <dbReference type="Proteomes" id="UP000578030"/>
    </source>
</evidence>
<dbReference type="GO" id="GO:0009898">
    <property type="term" value="C:cytoplasmic side of plasma membrane"/>
    <property type="evidence" value="ECO:0007669"/>
    <property type="project" value="TreeGrafter"/>
</dbReference>
<gene>
    <name evidence="4" type="ORF">HLH28_17330</name>
</gene>
<dbReference type="Gene3D" id="3.40.50.300">
    <property type="entry name" value="P-loop containing nucleotide triphosphate hydrolases"/>
    <property type="match status" value="1"/>
</dbReference>
<dbReference type="GO" id="GO:0016887">
    <property type="term" value="F:ATP hydrolysis activity"/>
    <property type="evidence" value="ECO:0007669"/>
    <property type="project" value="TreeGrafter"/>
</dbReference>
<dbReference type="PANTHER" id="PTHR43384">
    <property type="entry name" value="SEPTUM SITE-DETERMINING PROTEIN MIND HOMOLOG, CHLOROPLASTIC-RELATED"/>
    <property type="match status" value="1"/>
</dbReference>
<protein>
    <submittedName>
        <fullName evidence="4">Pilus assembly protein</fullName>
    </submittedName>
</protein>
<dbReference type="PANTHER" id="PTHR43384:SF6">
    <property type="entry name" value="SEPTUM SITE-DETERMINING PROTEIN MIND HOMOLOG, CHLOROPLASTIC"/>
    <property type="match status" value="1"/>
</dbReference>
<evidence type="ECO:0000256" key="2">
    <source>
        <dbReference type="ARBA" id="ARBA00022840"/>
    </source>
</evidence>
<dbReference type="SUPFAM" id="SSF52540">
    <property type="entry name" value="P-loop containing nucleoside triphosphate hydrolases"/>
    <property type="match status" value="1"/>
</dbReference>
<keyword evidence="1" id="KW-0547">Nucleotide-binding</keyword>
<feature type="region of interest" description="Disordered" evidence="3">
    <location>
        <begin position="1"/>
        <end position="20"/>
    </location>
</feature>
<comment type="caution">
    <text evidence="4">The sequence shown here is derived from an EMBL/GenBank/DDBJ whole genome shotgun (WGS) entry which is preliminary data.</text>
</comment>
<evidence type="ECO:0000256" key="1">
    <source>
        <dbReference type="ARBA" id="ARBA00022741"/>
    </source>
</evidence>
<evidence type="ECO:0000256" key="3">
    <source>
        <dbReference type="SAM" id="MobiDB-lite"/>
    </source>
</evidence>
<dbReference type="GO" id="GO:0051782">
    <property type="term" value="P:negative regulation of cell division"/>
    <property type="evidence" value="ECO:0007669"/>
    <property type="project" value="TreeGrafter"/>
</dbReference>
<dbReference type="Gene3D" id="3.40.50.2300">
    <property type="match status" value="1"/>
</dbReference>
<dbReference type="Proteomes" id="UP000578030">
    <property type="component" value="Unassembled WGS sequence"/>
</dbReference>
<accession>A0A7W4KAE3</accession>
<dbReference type="InterPro" id="IPR027417">
    <property type="entry name" value="P-loop_NTPase"/>
</dbReference>
<dbReference type="InterPro" id="IPR050625">
    <property type="entry name" value="ParA/MinD_ATPase"/>
</dbReference>
<keyword evidence="2" id="KW-0067">ATP-binding</keyword>
<dbReference type="AlphaFoldDB" id="A0A7W4KAE3"/>
<reference evidence="4 5" key="1">
    <citation type="submission" date="2020-04" db="EMBL/GenBank/DDBJ databases">
        <title>Description of novel Gluconacetobacter.</title>
        <authorList>
            <person name="Sombolestani A."/>
        </authorList>
    </citation>
    <scope>NUCLEOTIDE SEQUENCE [LARGE SCALE GENOMIC DNA]</scope>
    <source>
        <strain evidence="4 5">LMG 27802</strain>
    </source>
</reference>
<dbReference type="RefSeq" id="WP_182961769.1">
    <property type="nucleotide sequence ID" value="NZ_JABEQM010000023.1"/>
</dbReference>
<name>A0A7W4KAE3_9PROT</name>
<dbReference type="EMBL" id="JABEQM010000023">
    <property type="protein sequence ID" value="MBB2203311.1"/>
    <property type="molecule type" value="Genomic_DNA"/>
</dbReference>